<organism evidence="2 3">
    <name type="scientific">Truncatella angustata</name>
    <dbReference type="NCBI Taxonomy" id="152316"/>
    <lineage>
        <taxon>Eukaryota</taxon>
        <taxon>Fungi</taxon>
        <taxon>Dikarya</taxon>
        <taxon>Ascomycota</taxon>
        <taxon>Pezizomycotina</taxon>
        <taxon>Sordariomycetes</taxon>
        <taxon>Xylariomycetidae</taxon>
        <taxon>Amphisphaeriales</taxon>
        <taxon>Sporocadaceae</taxon>
        <taxon>Truncatella</taxon>
    </lineage>
</organism>
<feature type="compositionally biased region" description="Polar residues" evidence="1">
    <location>
        <begin position="109"/>
        <end position="125"/>
    </location>
</feature>
<protein>
    <submittedName>
        <fullName evidence="2">Uncharacterized protein</fullName>
    </submittedName>
</protein>
<evidence type="ECO:0000313" key="2">
    <source>
        <dbReference type="EMBL" id="KAH6654189.1"/>
    </source>
</evidence>
<evidence type="ECO:0000313" key="3">
    <source>
        <dbReference type="Proteomes" id="UP000758603"/>
    </source>
</evidence>
<sequence>MCKTFNGWRLRPERATATGAEPLLAQADGVISIGGHYQPGSLRLAAPTGGNLARPDFRVPVQRFDFLGIVPLRIGSSGGPHVDSGHANPIHISKTSPVERIEQRCPLSQGASETLANNPKAQTSRKNPREYCPCREQRIEYHVLPWAQGQTDLTTKKNPAGRIVDARLPKAGTSPKDEMHWKLGMEICLSVKNPKGTKLESVSRDARVICKMREENSKKEVRQYLNQVRDNPGTLGLKYFPGPRNC</sequence>
<feature type="region of interest" description="Disordered" evidence="1">
    <location>
        <begin position="107"/>
        <end position="129"/>
    </location>
</feature>
<dbReference type="Proteomes" id="UP000758603">
    <property type="component" value="Unassembled WGS sequence"/>
</dbReference>
<comment type="caution">
    <text evidence="2">The sequence shown here is derived from an EMBL/GenBank/DDBJ whole genome shotgun (WGS) entry which is preliminary data.</text>
</comment>
<dbReference type="EMBL" id="JAGPXC010000004">
    <property type="protein sequence ID" value="KAH6654189.1"/>
    <property type="molecule type" value="Genomic_DNA"/>
</dbReference>
<dbReference type="RefSeq" id="XP_045958459.1">
    <property type="nucleotide sequence ID" value="XM_046100030.1"/>
</dbReference>
<evidence type="ECO:0000256" key="1">
    <source>
        <dbReference type="SAM" id="MobiDB-lite"/>
    </source>
</evidence>
<dbReference type="GeneID" id="70128922"/>
<accession>A0A9P8UL97</accession>
<name>A0A9P8UL97_9PEZI</name>
<dbReference type="AlphaFoldDB" id="A0A9P8UL97"/>
<keyword evidence="3" id="KW-1185">Reference proteome</keyword>
<gene>
    <name evidence="2" type="ORF">BKA67DRAFT_535522</name>
</gene>
<proteinExistence type="predicted"/>
<reference evidence="2" key="1">
    <citation type="journal article" date="2021" name="Nat. Commun.">
        <title>Genetic determinants of endophytism in the Arabidopsis root mycobiome.</title>
        <authorList>
            <person name="Mesny F."/>
            <person name="Miyauchi S."/>
            <person name="Thiergart T."/>
            <person name="Pickel B."/>
            <person name="Atanasova L."/>
            <person name="Karlsson M."/>
            <person name="Huettel B."/>
            <person name="Barry K.W."/>
            <person name="Haridas S."/>
            <person name="Chen C."/>
            <person name="Bauer D."/>
            <person name="Andreopoulos W."/>
            <person name="Pangilinan J."/>
            <person name="LaButti K."/>
            <person name="Riley R."/>
            <person name="Lipzen A."/>
            <person name="Clum A."/>
            <person name="Drula E."/>
            <person name="Henrissat B."/>
            <person name="Kohler A."/>
            <person name="Grigoriev I.V."/>
            <person name="Martin F.M."/>
            <person name="Hacquard S."/>
        </authorList>
    </citation>
    <scope>NUCLEOTIDE SEQUENCE</scope>
    <source>
        <strain evidence="2">MPI-SDFR-AT-0073</strain>
    </source>
</reference>